<gene>
    <name evidence="1" type="ORF">EHLA_2042</name>
</gene>
<name>A0A285PXG4_9FIRM</name>
<dbReference type="AlphaFoldDB" id="A0A285PXG4"/>
<evidence type="ECO:0000313" key="2">
    <source>
        <dbReference type="Proteomes" id="UP000217549"/>
    </source>
</evidence>
<dbReference type="KEGG" id="ehl:EHLA_2042"/>
<reference evidence="2" key="1">
    <citation type="submission" date="2017-09" db="EMBL/GenBank/DDBJ databases">
        <authorList>
            <person name="Shetty A S."/>
        </authorList>
    </citation>
    <scope>NUCLEOTIDE SEQUENCE [LARGE SCALE GENOMIC DNA]</scope>
</reference>
<organism evidence="1 2">
    <name type="scientific">Anaerobutyricum hallii</name>
    <dbReference type="NCBI Taxonomy" id="39488"/>
    <lineage>
        <taxon>Bacteria</taxon>
        <taxon>Bacillati</taxon>
        <taxon>Bacillota</taxon>
        <taxon>Clostridia</taxon>
        <taxon>Lachnospirales</taxon>
        <taxon>Lachnospiraceae</taxon>
        <taxon>Anaerobutyricum</taxon>
    </lineage>
</organism>
<dbReference type="RefSeq" id="WP_157908575.1">
    <property type="nucleotide sequence ID" value="NZ_LT907978.1"/>
</dbReference>
<dbReference type="EMBL" id="LT907978">
    <property type="protein sequence ID" value="SOB72675.1"/>
    <property type="molecule type" value="Genomic_DNA"/>
</dbReference>
<protein>
    <submittedName>
        <fullName evidence="1">Uncharacterized protein</fullName>
    </submittedName>
</protein>
<evidence type="ECO:0000313" key="1">
    <source>
        <dbReference type="EMBL" id="SOB72675.1"/>
    </source>
</evidence>
<accession>A0A285PXG4</accession>
<proteinExistence type="predicted"/>
<keyword evidence="2" id="KW-1185">Reference proteome</keyword>
<sequence>MRKIEKTDPKELMEKSLSRMEGYRKQWEQLWKEREENTEKEEKGNA</sequence>
<dbReference type="Proteomes" id="UP000217549">
    <property type="component" value="Chromosome I"/>
</dbReference>